<dbReference type="PATRIC" id="fig|1178515.4.peg.4014"/>
<dbReference type="EMBL" id="CP011388">
    <property type="protein sequence ID" value="ANE48169.1"/>
    <property type="molecule type" value="Genomic_DNA"/>
</dbReference>
<gene>
    <name evidence="2" type="ORF">SY83_19840</name>
</gene>
<accession>A0A172TM71</accession>
<dbReference type="OrthoDB" id="2657646at2"/>
<evidence type="ECO:0008006" key="4">
    <source>
        <dbReference type="Google" id="ProtNLM"/>
    </source>
</evidence>
<dbReference type="RefSeq" id="WP_068609687.1">
    <property type="nucleotide sequence ID" value="NZ_CP011388.1"/>
</dbReference>
<evidence type="ECO:0000313" key="2">
    <source>
        <dbReference type="EMBL" id="ANE48169.1"/>
    </source>
</evidence>
<keyword evidence="3" id="KW-1185">Reference proteome</keyword>
<feature type="transmembrane region" description="Helical" evidence="1">
    <location>
        <begin position="59"/>
        <end position="91"/>
    </location>
</feature>
<organism evidence="2 3">
    <name type="scientific">Paenibacillus swuensis</name>
    <dbReference type="NCBI Taxonomy" id="1178515"/>
    <lineage>
        <taxon>Bacteria</taxon>
        <taxon>Bacillati</taxon>
        <taxon>Bacillota</taxon>
        <taxon>Bacilli</taxon>
        <taxon>Bacillales</taxon>
        <taxon>Paenibacillaceae</taxon>
        <taxon>Paenibacillus</taxon>
    </lineage>
</organism>
<evidence type="ECO:0000313" key="3">
    <source>
        <dbReference type="Proteomes" id="UP000076927"/>
    </source>
</evidence>
<evidence type="ECO:0000256" key="1">
    <source>
        <dbReference type="SAM" id="Phobius"/>
    </source>
</evidence>
<keyword evidence="1" id="KW-0812">Transmembrane</keyword>
<dbReference type="AlphaFoldDB" id="A0A172TM71"/>
<name>A0A172TM71_9BACL</name>
<reference evidence="2 3" key="1">
    <citation type="submission" date="2015-01" db="EMBL/GenBank/DDBJ databases">
        <title>Paenibacillus swuensis/DY6/whole genome sequencing.</title>
        <authorList>
            <person name="Kim M.K."/>
            <person name="Srinivasan S."/>
            <person name="Lee J.-J."/>
        </authorList>
    </citation>
    <scope>NUCLEOTIDE SEQUENCE [LARGE SCALE GENOMIC DNA]</scope>
    <source>
        <strain evidence="2 3">DY6</strain>
    </source>
</reference>
<dbReference type="Proteomes" id="UP000076927">
    <property type="component" value="Chromosome"/>
</dbReference>
<protein>
    <recommendedName>
        <fullName evidence="4">Permease</fullName>
    </recommendedName>
</protein>
<keyword evidence="1" id="KW-0472">Membrane</keyword>
<sequence>MKEINCQHCLLPIQDREDLVVSFSLLSLRPYHSSCYSQVLKGFGNLITNNQPVNGPYSAFVIGFSVIFAIILAVIQPGLILLSLLLIAYTFGPRLLSYYRYEQHLPK</sequence>
<keyword evidence="1" id="KW-1133">Transmembrane helix</keyword>
<dbReference type="KEGG" id="pswu:SY83_19840"/>
<proteinExistence type="predicted"/>